<proteinExistence type="inferred from homology"/>
<comment type="similarity">
    <text evidence="1">Belongs to the glycosyltransferase 2 family.</text>
</comment>
<evidence type="ECO:0000259" key="5">
    <source>
        <dbReference type="Pfam" id="PF00535"/>
    </source>
</evidence>
<comment type="caution">
    <text evidence="6">The sequence shown here is derived from an EMBL/GenBank/DDBJ whole genome shotgun (WGS) entry which is preliminary data.</text>
</comment>
<name>A0ABQ2BWG0_9FLAO</name>
<sequence>MLFIACFIIVIIYIILVAWLNHGFNTIEVFKLQDLKPKTKFSVIIPFRNEAENLPSILKSIQNLNYPNSHFEIIFVDDDSVDDSVEVISKVLDTFRQKSRNTRTDSITVIKNKRTSNSPKKDAITSAIKIAKHDWILTTDADCILPKYWLDCYDEFIQTNDTIAIAGPVRFAGQSSFFNRFQIIDALSLQGVTIGSFGIKKPFMCNGANFAYSKNTFHQVKGFYGNTNMASGDDVFLLQKLIKVNPEKVHFLKSENAIVTTKVSENLKSYVQQRIRWASKSSHYNSWFPKCIGLLVLLTNLVMVCLIPFYLFSLLALKTIILLFLIKFSIDLLLVFKASRFYRQEPVLLSYEFVSLIYPFLTSYIAIISPFISYKWKGRVFKK</sequence>
<evidence type="ECO:0000256" key="1">
    <source>
        <dbReference type="ARBA" id="ARBA00006739"/>
    </source>
</evidence>
<feature type="transmembrane region" description="Helical" evidence="4">
    <location>
        <begin position="292"/>
        <end position="312"/>
    </location>
</feature>
<evidence type="ECO:0000256" key="3">
    <source>
        <dbReference type="ARBA" id="ARBA00022679"/>
    </source>
</evidence>
<organism evidence="6 7">
    <name type="scientific">Winogradskyella haliclonae</name>
    <dbReference type="NCBI Taxonomy" id="2048558"/>
    <lineage>
        <taxon>Bacteria</taxon>
        <taxon>Pseudomonadati</taxon>
        <taxon>Bacteroidota</taxon>
        <taxon>Flavobacteriia</taxon>
        <taxon>Flavobacteriales</taxon>
        <taxon>Flavobacteriaceae</taxon>
        <taxon>Winogradskyella</taxon>
    </lineage>
</organism>
<feature type="transmembrane region" description="Helical" evidence="4">
    <location>
        <begin position="356"/>
        <end position="374"/>
    </location>
</feature>
<dbReference type="Gene3D" id="3.90.550.10">
    <property type="entry name" value="Spore Coat Polysaccharide Biosynthesis Protein SpsA, Chain A"/>
    <property type="match status" value="1"/>
</dbReference>
<protein>
    <submittedName>
        <fullName evidence="6">Glycosyl transferase</fullName>
    </submittedName>
</protein>
<keyword evidence="4" id="KW-1133">Transmembrane helix</keyword>
<keyword evidence="4" id="KW-0472">Membrane</keyword>
<dbReference type="GO" id="GO:0016740">
    <property type="term" value="F:transferase activity"/>
    <property type="evidence" value="ECO:0007669"/>
    <property type="project" value="UniProtKB-KW"/>
</dbReference>
<keyword evidence="3 6" id="KW-0808">Transferase</keyword>
<dbReference type="PANTHER" id="PTHR43630">
    <property type="entry name" value="POLY-BETA-1,6-N-ACETYL-D-GLUCOSAMINE SYNTHASE"/>
    <property type="match status" value="1"/>
</dbReference>
<keyword evidence="2" id="KW-0328">Glycosyltransferase</keyword>
<dbReference type="PANTHER" id="PTHR43630:SF1">
    <property type="entry name" value="POLY-BETA-1,6-N-ACETYL-D-GLUCOSAMINE SYNTHASE"/>
    <property type="match status" value="1"/>
</dbReference>
<dbReference type="Proteomes" id="UP000624701">
    <property type="component" value="Unassembled WGS sequence"/>
</dbReference>
<dbReference type="InterPro" id="IPR001173">
    <property type="entry name" value="Glyco_trans_2-like"/>
</dbReference>
<evidence type="ECO:0000256" key="2">
    <source>
        <dbReference type="ARBA" id="ARBA00022676"/>
    </source>
</evidence>
<dbReference type="InterPro" id="IPR029044">
    <property type="entry name" value="Nucleotide-diphossugar_trans"/>
</dbReference>
<feature type="domain" description="Glycosyltransferase 2-like" evidence="5">
    <location>
        <begin position="42"/>
        <end position="210"/>
    </location>
</feature>
<evidence type="ECO:0000313" key="7">
    <source>
        <dbReference type="Proteomes" id="UP000624701"/>
    </source>
</evidence>
<evidence type="ECO:0000256" key="4">
    <source>
        <dbReference type="SAM" id="Phobius"/>
    </source>
</evidence>
<dbReference type="EMBL" id="BMDQ01000001">
    <property type="protein sequence ID" value="GGI55863.1"/>
    <property type="molecule type" value="Genomic_DNA"/>
</dbReference>
<gene>
    <name evidence="6" type="ORF">GCM10011444_01720</name>
</gene>
<reference evidence="7" key="1">
    <citation type="journal article" date="2019" name="Int. J. Syst. Evol. Microbiol.">
        <title>The Global Catalogue of Microorganisms (GCM) 10K type strain sequencing project: providing services to taxonomists for standard genome sequencing and annotation.</title>
        <authorList>
            <consortium name="The Broad Institute Genomics Platform"/>
            <consortium name="The Broad Institute Genome Sequencing Center for Infectious Disease"/>
            <person name="Wu L."/>
            <person name="Ma J."/>
        </authorList>
    </citation>
    <scope>NUCLEOTIDE SEQUENCE [LARGE SCALE GENOMIC DNA]</scope>
    <source>
        <strain evidence="7">CCM 8681</strain>
    </source>
</reference>
<keyword evidence="4" id="KW-0812">Transmembrane</keyword>
<evidence type="ECO:0000313" key="6">
    <source>
        <dbReference type="EMBL" id="GGI55863.1"/>
    </source>
</evidence>
<accession>A0ABQ2BWG0</accession>
<dbReference type="RefSeq" id="WP_188372804.1">
    <property type="nucleotide sequence ID" value="NZ_BMDQ01000001.1"/>
</dbReference>
<keyword evidence="7" id="KW-1185">Reference proteome</keyword>
<dbReference type="SUPFAM" id="SSF53448">
    <property type="entry name" value="Nucleotide-diphospho-sugar transferases"/>
    <property type="match status" value="1"/>
</dbReference>
<dbReference type="Pfam" id="PF00535">
    <property type="entry name" value="Glycos_transf_2"/>
    <property type="match status" value="1"/>
</dbReference>
<feature type="transmembrane region" description="Helical" evidence="4">
    <location>
        <begin position="319"/>
        <end position="336"/>
    </location>
</feature>